<keyword evidence="4 9" id="KW-0812">Transmembrane</keyword>
<evidence type="ECO:0000256" key="7">
    <source>
        <dbReference type="ARBA" id="ARBA00022989"/>
    </source>
</evidence>
<evidence type="ECO:0000313" key="13">
    <source>
        <dbReference type="Proteomes" id="UP000027318"/>
    </source>
</evidence>
<dbReference type="PATRIC" id="fig|267850.7.peg.2473"/>
<dbReference type="PROSITE" id="PS00211">
    <property type="entry name" value="ABC_TRANSPORTER_1"/>
    <property type="match status" value="1"/>
</dbReference>
<dbReference type="InterPro" id="IPR011527">
    <property type="entry name" value="ABC1_TM_dom"/>
</dbReference>
<dbReference type="InterPro" id="IPR003439">
    <property type="entry name" value="ABC_transporter-like_ATP-bd"/>
</dbReference>
<dbReference type="InterPro" id="IPR017871">
    <property type="entry name" value="ABC_transporter-like_CS"/>
</dbReference>
<keyword evidence="6 12" id="KW-0067">ATP-binding</keyword>
<dbReference type="SUPFAM" id="SSF52540">
    <property type="entry name" value="P-loop containing nucleoside triphosphate hydrolases"/>
    <property type="match status" value="1"/>
</dbReference>
<dbReference type="OrthoDB" id="9806127at2"/>
<dbReference type="AlphaFoldDB" id="A0A063Y3P4"/>
<feature type="domain" description="ABC transporter" evidence="10">
    <location>
        <begin position="352"/>
        <end position="582"/>
    </location>
</feature>
<evidence type="ECO:0000256" key="9">
    <source>
        <dbReference type="SAM" id="Phobius"/>
    </source>
</evidence>
<evidence type="ECO:0000256" key="4">
    <source>
        <dbReference type="ARBA" id="ARBA00022692"/>
    </source>
</evidence>
<dbReference type="SMART" id="SM00382">
    <property type="entry name" value="AAA"/>
    <property type="match status" value="1"/>
</dbReference>
<evidence type="ECO:0000256" key="1">
    <source>
        <dbReference type="ARBA" id="ARBA00004651"/>
    </source>
</evidence>
<feature type="domain" description="ABC transmembrane type-1" evidence="11">
    <location>
        <begin position="29"/>
        <end position="319"/>
    </location>
</feature>
<dbReference type="InterPro" id="IPR027417">
    <property type="entry name" value="P-loop_NTPase"/>
</dbReference>
<keyword evidence="8 9" id="KW-0472">Membrane</keyword>
<feature type="transmembrane region" description="Helical" evidence="9">
    <location>
        <begin position="248"/>
        <end position="276"/>
    </location>
</feature>
<evidence type="ECO:0000256" key="6">
    <source>
        <dbReference type="ARBA" id="ARBA00022840"/>
    </source>
</evidence>
<dbReference type="SUPFAM" id="SSF90123">
    <property type="entry name" value="ABC transporter transmembrane region"/>
    <property type="match status" value="1"/>
</dbReference>
<dbReference type="NCBIfam" id="TIGR02857">
    <property type="entry name" value="CydD"/>
    <property type="match status" value="1"/>
</dbReference>
<reference evidence="12 13" key="1">
    <citation type="journal article" date="2005" name="Int. J. Syst. Evol. Microbiol.">
        <title>Nitrincola lacisaponensis gen. nov., sp. nov., a novel alkaliphilic bacterium isolated from an alkaline, saline lake.</title>
        <authorList>
            <person name="Dimitriu P.A."/>
            <person name="Shukla S.K."/>
            <person name="Conradt J."/>
            <person name="Marquez M.C."/>
            <person name="Ventosa A."/>
            <person name="Maglia A."/>
            <person name="Peyton B.M."/>
            <person name="Pinkart H.C."/>
            <person name="Mormile M.R."/>
        </authorList>
    </citation>
    <scope>NUCLEOTIDE SEQUENCE [LARGE SCALE GENOMIC DNA]</scope>
    <source>
        <strain evidence="12 13">4CA</strain>
    </source>
</reference>
<feature type="transmembrane region" description="Helical" evidence="9">
    <location>
        <begin position="288"/>
        <end position="307"/>
    </location>
</feature>
<sequence length="582" mass="63501">MQASSRDSSREKSRWLKGLVGDEKRWIRLSIAAGLFAGLMLILQAHLLARAVDATLFHQAQLPDLWPWLVVILLALIVRVLAGMLREWCGQRASVGVRARLRAELLQRLAALGPAYTRQQRSGELSSVLIEQVEALDGFIARYLPQMALSVMLPLVILVFVLPINWAAALIFLITAPLIPVFMALVGTRAAEANRRNFKALAQLSAYFLDVVQGLATLKLFSQSQAQRQIIARNAEEFRLRTMQVLRLAFLSSAVLEFFASVSIAVLAVYLGFSFLGLLDFGSWGGQITLYHALFLLILAPEFYLPLRELGTHYHAKQEATAAAERILDLLNEAERLEAGGSVPMGKGLPGLALDQVSFSYAGQSSAVLQHCSFRVNPGECVALVGPSGAGKSTVLNLLAGFERPAEGQVLIGDQPLSSLSRQDWMQRIAFVSQHTTLFPGSIRDNLLMAKPDASDAALQNACDKAAASEFIQRLPDGLNTQVGEAGNNFSGGQIQRLALARAFLKDAPVLLLDEPTASLDQESEAQVLKALEHLCQGRTTLLLTHRPTTLRLAQRILHLHQGQCIEAAIESPTAQLKEGSE</sequence>
<dbReference type="EMBL" id="JMSZ01000032">
    <property type="protein sequence ID" value="KDE39376.1"/>
    <property type="molecule type" value="Genomic_DNA"/>
</dbReference>
<feature type="transmembrane region" description="Helical" evidence="9">
    <location>
        <begin position="143"/>
        <end position="162"/>
    </location>
</feature>
<name>A0A063Y3P4_9GAMM</name>
<evidence type="ECO:0000256" key="8">
    <source>
        <dbReference type="ARBA" id="ARBA00023136"/>
    </source>
</evidence>
<dbReference type="GO" id="GO:0005886">
    <property type="term" value="C:plasma membrane"/>
    <property type="evidence" value="ECO:0007669"/>
    <property type="project" value="UniProtKB-SubCell"/>
</dbReference>
<feature type="transmembrane region" description="Helical" evidence="9">
    <location>
        <begin position="26"/>
        <end position="45"/>
    </location>
</feature>
<dbReference type="GO" id="GO:0005524">
    <property type="term" value="F:ATP binding"/>
    <property type="evidence" value="ECO:0007669"/>
    <property type="project" value="UniProtKB-KW"/>
</dbReference>
<accession>A0A063Y3P4</accession>
<dbReference type="CDD" id="cd18584">
    <property type="entry name" value="ABC_6TM_AarD_CydD"/>
    <property type="match status" value="1"/>
</dbReference>
<evidence type="ECO:0000259" key="10">
    <source>
        <dbReference type="PROSITE" id="PS50893"/>
    </source>
</evidence>
<dbReference type="FunFam" id="3.40.50.300:FF:000299">
    <property type="entry name" value="ABC transporter ATP-binding protein/permease"/>
    <property type="match status" value="1"/>
</dbReference>
<keyword evidence="5" id="KW-0547">Nucleotide-binding</keyword>
<dbReference type="PANTHER" id="PTHR24221:SF590">
    <property type="entry name" value="COMPONENT LINKED WITH THE ASSEMBLY OF CYTOCHROME' TRANSPORT TRANSMEMBRANE ATP-BINDING PROTEIN ABC TRANSPORTER CYDD-RELATED"/>
    <property type="match status" value="1"/>
</dbReference>
<organism evidence="12 13">
    <name type="scientific">Nitrincola lacisaponensis</name>
    <dbReference type="NCBI Taxonomy" id="267850"/>
    <lineage>
        <taxon>Bacteria</taxon>
        <taxon>Pseudomonadati</taxon>
        <taxon>Pseudomonadota</taxon>
        <taxon>Gammaproteobacteria</taxon>
        <taxon>Oceanospirillales</taxon>
        <taxon>Oceanospirillaceae</taxon>
        <taxon>Nitrincola</taxon>
    </lineage>
</organism>
<dbReference type="InterPro" id="IPR014216">
    <property type="entry name" value="ABC_transptr_CydD"/>
</dbReference>
<gene>
    <name evidence="12" type="ORF">ADINL_2505</name>
</gene>
<keyword evidence="3" id="KW-1003">Cell membrane</keyword>
<dbReference type="Pfam" id="PF00005">
    <property type="entry name" value="ABC_tran"/>
    <property type="match status" value="1"/>
</dbReference>
<feature type="transmembrane region" description="Helical" evidence="9">
    <location>
        <begin position="65"/>
        <end position="82"/>
    </location>
</feature>
<proteinExistence type="predicted"/>
<dbReference type="GO" id="GO:0016887">
    <property type="term" value="F:ATP hydrolysis activity"/>
    <property type="evidence" value="ECO:0007669"/>
    <property type="project" value="InterPro"/>
</dbReference>
<dbReference type="Pfam" id="PF00664">
    <property type="entry name" value="ABC_membrane"/>
    <property type="match status" value="1"/>
</dbReference>
<feature type="transmembrane region" description="Helical" evidence="9">
    <location>
        <begin position="168"/>
        <end position="186"/>
    </location>
</feature>
<dbReference type="PANTHER" id="PTHR24221">
    <property type="entry name" value="ATP-BINDING CASSETTE SUB-FAMILY B"/>
    <property type="match status" value="1"/>
</dbReference>
<dbReference type="PROSITE" id="PS50893">
    <property type="entry name" value="ABC_TRANSPORTER_2"/>
    <property type="match status" value="1"/>
</dbReference>
<dbReference type="RefSeq" id="WP_036548389.1">
    <property type="nucleotide sequence ID" value="NZ_JMSZ01000032.1"/>
</dbReference>
<dbReference type="PROSITE" id="PS50929">
    <property type="entry name" value="ABC_TM1F"/>
    <property type="match status" value="1"/>
</dbReference>
<comment type="caution">
    <text evidence="12">The sequence shown here is derived from an EMBL/GenBank/DDBJ whole genome shotgun (WGS) entry which is preliminary data.</text>
</comment>
<dbReference type="InterPro" id="IPR036640">
    <property type="entry name" value="ABC1_TM_sf"/>
</dbReference>
<evidence type="ECO:0000256" key="5">
    <source>
        <dbReference type="ARBA" id="ARBA00022741"/>
    </source>
</evidence>
<keyword evidence="13" id="KW-1185">Reference proteome</keyword>
<evidence type="ECO:0000256" key="2">
    <source>
        <dbReference type="ARBA" id="ARBA00022448"/>
    </source>
</evidence>
<dbReference type="Proteomes" id="UP000027318">
    <property type="component" value="Unassembled WGS sequence"/>
</dbReference>
<dbReference type="InterPro" id="IPR039421">
    <property type="entry name" value="Type_1_exporter"/>
</dbReference>
<keyword evidence="7 9" id="KW-1133">Transmembrane helix</keyword>
<evidence type="ECO:0000256" key="3">
    <source>
        <dbReference type="ARBA" id="ARBA00022475"/>
    </source>
</evidence>
<evidence type="ECO:0000259" key="11">
    <source>
        <dbReference type="PROSITE" id="PS50929"/>
    </source>
</evidence>
<dbReference type="GO" id="GO:0042883">
    <property type="term" value="P:cysteine transport"/>
    <property type="evidence" value="ECO:0007669"/>
    <property type="project" value="InterPro"/>
</dbReference>
<dbReference type="GO" id="GO:0140359">
    <property type="term" value="F:ABC-type transporter activity"/>
    <property type="evidence" value="ECO:0007669"/>
    <property type="project" value="InterPro"/>
</dbReference>
<dbReference type="STRING" id="267850.ADINL_2505"/>
<protein>
    <submittedName>
        <fullName evidence="12">Transport ATP-binding protein CydD</fullName>
    </submittedName>
</protein>
<evidence type="ECO:0000313" key="12">
    <source>
        <dbReference type="EMBL" id="KDE39376.1"/>
    </source>
</evidence>
<dbReference type="Gene3D" id="1.20.1560.10">
    <property type="entry name" value="ABC transporter type 1, transmembrane domain"/>
    <property type="match status" value="1"/>
</dbReference>
<comment type="subcellular location">
    <subcellularLocation>
        <location evidence="1">Cell membrane</location>
        <topology evidence="1">Multi-pass membrane protein</topology>
    </subcellularLocation>
</comment>
<keyword evidence="2" id="KW-0813">Transport</keyword>
<dbReference type="Gene3D" id="3.40.50.300">
    <property type="entry name" value="P-loop containing nucleotide triphosphate hydrolases"/>
    <property type="match status" value="1"/>
</dbReference>
<dbReference type="InterPro" id="IPR003593">
    <property type="entry name" value="AAA+_ATPase"/>
</dbReference>